<evidence type="ECO:0000256" key="2">
    <source>
        <dbReference type="ARBA" id="ARBA00012782"/>
    </source>
</evidence>
<name>A0A7S8MY22_9MICO</name>
<feature type="domain" description="Adenine deaminase C-terminal" evidence="8">
    <location>
        <begin position="417"/>
        <end position="580"/>
    </location>
</feature>
<dbReference type="GO" id="GO:0006146">
    <property type="term" value="P:adenine catabolic process"/>
    <property type="evidence" value="ECO:0007669"/>
    <property type="project" value="InterPro"/>
</dbReference>
<dbReference type="InterPro" id="IPR032466">
    <property type="entry name" value="Metal_Hydrolase"/>
</dbReference>
<dbReference type="PANTHER" id="PTHR11113:SF2">
    <property type="entry name" value="ADENINE DEAMINASE"/>
    <property type="match status" value="1"/>
</dbReference>
<gene>
    <name evidence="6" type="primary">ade</name>
    <name evidence="9" type="ORF">IT882_01220</name>
</gene>
<dbReference type="Pfam" id="PF13382">
    <property type="entry name" value="Adenine_deam_C"/>
    <property type="match status" value="1"/>
</dbReference>
<evidence type="ECO:0000256" key="6">
    <source>
        <dbReference type="HAMAP-Rule" id="MF_01518"/>
    </source>
</evidence>
<dbReference type="InterPro" id="IPR006680">
    <property type="entry name" value="Amidohydro-rel"/>
</dbReference>
<keyword evidence="4 6" id="KW-0464">Manganese</keyword>
<feature type="domain" description="Amidohydrolase-related" evidence="7">
    <location>
        <begin position="78"/>
        <end position="357"/>
    </location>
</feature>
<evidence type="ECO:0000313" key="9">
    <source>
        <dbReference type="EMBL" id="QPE04798.1"/>
    </source>
</evidence>
<evidence type="ECO:0000259" key="7">
    <source>
        <dbReference type="Pfam" id="PF01979"/>
    </source>
</evidence>
<evidence type="ECO:0000256" key="4">
    <source>
        <dbReference type="ARBA" id="ARBA00023211"/>
    </source>
</evidence>
<evidence type="ECO:0000313" key="10">
    <source>
        <dbReference type="Proteomes" id="UP000594480"/>
    </source>
</evidence>
<comment type="cofactor">
    <cofactor evidence="6">
        <name>Mn(2+)</name>
        <dbReference type="ChEBI" id="CHEBI:29035"/>
    </cofactor>
</comment>
<dbReference type="SUPFAM" id="SSF51556">
    <property type="entry name" value="Metallo-dependent hydrolases"/>
    <property type="match status" value="1"/>
</dbReference>
<dbReference type="EMBL" id="CP064760">
    <property type="protein sequence ID" value="QPE04798.1"/>
    <property type="molecule type" value="Genomic_DNA"/>
</dbReference>
<accession>A0A7S8MY22</accession>
<evidence type="ECO:0000259" key="8">
    <source>
        <dbReference type="Pfam" id="PF13382"/>
    </source>
</evidence>
<dbReference type="SUPFAM" id="SSF51338">
    <property type="entry name" value="Composite domain of metallo-dependent hydrolases"/>
    <property type="match status" value="1"/>
</dbReference>
<dbReference type="Proteomes" id="UP000594480">
    <property type="component" value="Chromosome"/>
</dbReference>
<dbReference type="RefSeq" id="WP_195692825.1">
    <property type="nucleotide sequence ID" value="NZ_CP064760.1"/>
</dbReference>
<evidence type="ECO:0000256" key="5">
    <source>
        <dbReference type="ARBA" id="ARBA00047720"/>
    </source>
</evidence>
<evidence type="ECO:0000256" key="1">
    <source>
        <dbReference type="ARBA" id="ARBA00006773"/>
    </source>
</evidence>
<dbReference type="InterPro" id="IPR011059">
    <property type="entry name" value="Metal-dep_hydrolase_composite"/>
</dbReference>
<sequence>MTELSSLVPTTEELVRVRAVATGNEVPDLIVRGGLVQSPGTEEWLERDVVISGRHIATLTPWGHMREARREINASGSYVVPGFIDAHLHIEYTNLTPGELARLSVSRGTTTVLVDPNGAANVWGADGMDFMLSTRTPLHIFQQVSPTTPGAPHLELGGAVIPEETVRARLWDDVTATLGETNPFDYSERSTGRFREALAARRRMTGHTAAQTHESLWGYLAAGISDDHNASTVDEVLERTRLGAMITIMASSLTDNTPQLFSDLDAIAPALRSLCFCADDKHALDLSTEGHIDHHIRQAIRFGVDPQLAYRMATTQPAQYYRIDQVLGILAPSRLADLQIIPDLAEVRPSHVIIAGEVQAEEGAPLFTNTDELPAWTLDTVHLPAELPADIFALTAPEGAEQVRVRAMEMYNGYFKREFEASLEVVDGQVSSDAEADVLKIAVIDRHHGTAETGIGFVRGFGLSRGAVAITMNCPNMNVAVVGADDTSMRLAVEELARMGGGFVTVADGEVVGRVPLPVGGMMSAAPWQQTAEALAAGHAATAALGCRIPSPYIILSFVGLYVVPDLGLTERGLIDAATQSFVDVLLPGPAGACGHTHPPRDEAHP</sequence>
<dbReference type="AlphaFoldDB" id="A0A7S8MY22"/>
<dbReference type="InterPro" id="IPR006679">
    <property type="entry name" value="Adenine_deam"/>
</dbReference>
<keyword evidence="3 6" id="KW-0378">Hydrolase</keyword>
<dbReference type="InterPro" id="IPR026912">
    <property type="entry name" value="Adenine_deam_C"/>
</dbReference>
<dbReference type="Gene3D" id="3.20.20.140">
    <property type="entry name" value="Metal-dependent hydrolases"/>
    <property type="match status" value="1"/>
</dbReference>
<protein>
    <recommendedName>
        <fullName evidence="2 6">Adenine deaminase</fullName>
        <shortName evidence="6">Adenase</shortName>
        <shortName evidence="6">Adenine aminase</shortName>
        <ecNumber evidence="2 6">3.5.4.2</ecNumber>
    </recommendedName>
</protein>
<dbReference type="KEGG" id="msf:IT882_01220"/>
<comment type="similarity">
    <text evidence="1 6">Belongs to the metallo-dependent hydrolases superfamily. Adenine deaminase family.</text>
</comment>
<proteinExistence type="inferred from homology"/>
<dbReference type="Pfam" id="PF01979">
    <property type="entry name" value="Amidohydro_1"/>
    <property type="match status" value="1"/>
</dbReference>
<dbReference type="EC" id="3.5.4.2" evidence="2 6"/>
<dbReference type="Gene3D" id="2.30.40.10">
    <property type="entry name" value="Urease, subunit C, domain 1"/>
    <property type="match status" value="1"/>
</dbReference>
<reference evidence="9 10" key="1">
    <citation type="submission" date="2020-11" db="EMBL/GenBank/DDBJ databases">
        <title>Amino acid is mineralized and recycled by bacteria in oceanic microbiome.</title>
        <authorList>
            <person name="Zheng L.Y."/>
        </authorList>
    </citation>
    <scope>NUCLEOTIDE SEQUENCE [LARGE SCALE GENOMIC DNA]</scope>
    <source>
        <strain evidence="9 10">A32-1</strain>
    </source>
</reference>
<dbReference type="GO" id="GO:0000034">
    <property type="term" value="F:adenine deaminase activity"/>
    <property type="evidence" value="ECO:0007669"/>
    <property type="project" value="UniProtKB-UniRule"/>
</dbReference>
<comment type="catalytic activity">
    <reaction evidence="5 6">
        <text>adenine + H2O + H(+) = hypoxanthine + NH4(+)</text>
        <dbReference type="Rhea" id="RHEA:23688"/>
        <dbReference type="ChEBI" id="CHEBI:15377"/>
        <dbReference type="ChEBI" id="CHEBI:15378"/>
        <dbReference type="ChEBI" id="CHEBI:16708"/>
        <dbReference type="ChEBI" id="CHEBI:17368"/>
        <dbReference type="ChEBI" id="CHEBI:28938"/>
        <dbReference type="EC" id="3.5.4.2"/>
    </reaction>
</comment>
<dbReference type="PANTHER" id="PTHR11113">
    <property type="entry name" value="N-ACETYLGLUCOSAMINE-6-PHOSPHATE DEACETYLASE"/>
    <property type="match status" value="1"/>
</dbReference>
<keyword evidence="10" id="KW-1185">Reference proteome</keyword>
<dbReference type="HAMAP" id="MF_01518">
    <property type="entry name" value="Adenine_deamin"/>
    <property type="match status" value="1"/>
</dbReference>
<organism evidence="9 10">
    <name type="scientific">Microbacterium schleiferi</name>
    <dbReference type="NCBI Taxonomy" id="69362"/>
    <lineage>
        <taxon>Bacteria</taxon>
        <taxon>Bacillati</taxon>
        <taxon>Actinomycetota</taxon>
        <taxon>Actinomycetes</taxon>
        <taxon>Micrococcales</taxon>
        <taxon>Microbacteriaceae</taxon>
        <taxon>Microbacterium</taxon>
    </lineage>
</organism>
<evidence type="ECO:0000256" key="3">
    <source>
        <dbReference type="ARBA" id="ARBA00022801"/>
    </source>
</evidence>